<name>A0A841E8W8_9ACTN</name>
<dbReference type="EMBL" id="JACHLY010000001">
    <property type="protein sequence ID" value="MBB5999382.1"/>
    <property type="molecule type" value="Genomic_DNA"/>
</dbReference>
<reference evidence="3 4" key="1">
    <citation type="submission" date="2020-08" db="EMBL/GenBank/DDBJ databases">
        <title>Sequencing the genomes of 1000 actinobacteria strains.</title>
        <authorList>
            <person name="Klenk H.-P."/>
        </authorList>
    </citation>
    <scope>NUCLEOTIDE SEQUENCE [LARGE SCALE GENOMIC DNA]</scope>
    <source>
        <strain evidence="3 4">DSM 44593</strain>
    </source>
</reference>
<feature type="region of interest" description="Disordered" evidence="1">
    <location>
        <begin position="263"/>
        <end position="285"/>
    </location>
</feature>
<sequence>MGAETAETALQLWRSAVAADPARPFVTAYDEATGGRVELSFATVDNWVSKTANMLVDGLGAEPGDRVGLALPLHWQSLVWLLACFTTGTTAVAGAPGRVPECDIAVADAERLPAALDSPAREVVGTSLHPLGAPLDACPPAAVDYGVEVRGYGDRFDADPAAPDAAAFEVPPEAAGGTDLLGGAITAVTCTGTELAASGRRKLEEWGLTAADRVAIITSAPDSPAALGSRLDVLLGPLAGGIALVLLPGGDSASLQQRLDMERATATAGARPGTPAHADPRRPLT</sequence>
<evidence type="ECO:0000259" key="2">
    <source>
        <dbReference type="Pfam" id="PF00501"/>
    </source>
</evidence>
<accession>A0A841E8W8</accession>
<dbReference type="AlphaFoldDB" id="A0A841E8W8"/>
<protein>
    <submittedName>
        <fullName evidence="3">Uncharacterized protein (TIGR03089 family)</fullName>
    </submittedName>
</protein>
<feature type="compositionally biased region" description="Low complexity" evidence="1">
    <location>
        <begin position="264"/>
        <end position="276"/>
    </location>
</feature>
<comment type="caution">
    <text evidence="3">The sequence shown here is derived from an EMBL/GenBank/DDBJ whole genome shotgun (WGS) entry which is preliminary data.</text>
</comment>
<organism evidence="3 4">
    <name type="scientific">Streptomonospora salina</name>
    <dbReference type="NCBI Taxonomy" id="104205"/>
    <lineage>
        <taxon>Bacteria</taxon>
        <taxon>Bacillati</taxon>
        <taxon>Actinomycetota</taxon>
        <taxon>Actinomycetes</taxon>
        <taxon>Streptosporangiales</taxon>
        <taxon>Nocardiopsidaceae</taxon>
        <taxon>Streptomonospora</taxon>
    </lineage>
</organism>
<keyword evidence="4" id="KW-1185">Reference proteome</keyword>
<dbReference type="Gene3D" id="3.40.50.12780">
    <property type="entry name" value="N-terminal domain of ligase-like"/>
    <property type="match status" value="1"/>
</dbReference>
<dbReference type="NCBIfam" id="TIGR03089">
    <property type="entry name" value="TIGR03089 family protein"/>
    <property type="match status" value="1"/>
</dbReference>
<dbReference type="InterPro" id="IPR042099">
    <property type="entry name" value="ANL_N_sf"/>
</dbReference>
<dbReference type="SUPFAM" id="SSF56801">
    <property type="entry name" value="Acetyl-CoA synthetase-like"/>
    <property type="match status" value="1"/>
</dbReference>
<proteinExistence type="predicted"/>
<dbReference type="Pfam" id="PF00501">
    <property type="entry name" value="AMP-binding"/>
    <property type="match status" value="1"/>
</dbReference>
<gene>
    <name evidence="3" type="ORF">HNR25_003133</name>
</gene>
<evidence type="ECO:0000256" key="1">
    <source>
        <dbReference type="SAM" id="MobiDB-lite"/>
    </source>
</evidence>
<evidence type="ECO:0000313" key="4">
    <source>
        <dbReference type="Proteomes" id="UP000578077"/>
    </source>
</evidence>
<evidence type="ECO:0000313" key="3">
    <source>
        <dbReference type="EMBL" id="MBB5999382.1"/>
    </source>
</evidence>
<dbReference type="Proteomes" id="UP000578077">
    <property type="component" value="Unassembled WGS sequence"/>
</dbReference>
<dbReference type="InterPro" id="IPR000873">
    <property type="entry name" value="AMP-dep_synth/lig_dom"/>
</dbReference>
<feature type="domain" description="AMP-dependent synthetase/ligase" evidence="2">
    <location>
        <begin position="16"/>
        <end position="93"/>
    </location>
</feature>
<dbReference type="InterPro" id="IPR017523">
    <property type="entry name" value="Rv3268"/>
</dbReference>
<dbReference type="RefSeq" id="WP_184636165.1">
    <property type="nucleotide sequence ID" value="NZ_BAABKT010000039.1"/>
</dbReference>